<dbReference type="InterPro" id="IPR029033">
    <property type="entry name" value="His_PPase_superfam"/>
</dbReference>
<name>A0A803PJU3_CANSA</name>
<dbReference type="EMBL" id="UZAU01000489">
    <property type="status" value="NOT_ANNOTATED_CDS"/>
    <property type="molecule type" value="Genomic_DNA"/>
</dbReference>
<dbReference type="InterPro" id="IPR002156">
    <property type="entry name" value="RNaseH_domain"/>
</dbReference>
<organism evidence="2 3">
    <name type="scientific">Cannabis sativa</name>
    <name type="common">Hemp</name>
    <name type="synonym">Marijuana</name>
    <dbReference type="NCBI Taxonomy" id="3483"/>
    <lineage>
        <taxon>Eukaryota</taxon>
        <taxon>Viridiplantae</taxon>
        <taxon>Streptophyta</taxon>
        <taxon>Embryophyta</taxon>
        <taxon>Tracheophyta</taxon>
        <taxon>Spermatophyta</taxon>
        <taxon>Magnoliopsida</taxon>
        <taxon>eudicotyledons</taxon>
        <taxon>Gunneridae</taxon>
        <taxon>Pentapetalae</taxon>
        <taxon>rosids</taxon>
        <taxon>fabids</taxon>
        <taxon>Rosales</taxon>
        <taxon>Cannabaceae</taxon>
        <taxon>Cannabis</taxon>
    </lineage>
</organism>
<reference evidence="2" key="2">
    <citation type="submission" date="2021-03" db="UniProtKB">
        <authorList>
            <consortium name="EnsemblPlants"/>
        </authorList>
    </citation>
    <scope>IDENTIFICATION</scope>
</reference>
<dbReference type="EnsemblPlants" id="evm.model.05.1061">
    <property type="protein sequence ID" value="cds.evm.model.05.1061"/>
    <property type="gene ID" value="evm.TU.05.1061"/>
</dbReference>
<evidence type="ECO:0000313" key="2">
    <source>
        <dbReference type="EnsemblPlants" id="cds.evm.model.05.1061"/>
    </source>
</evidence>
<sequence length="183" mass="20600">MNLVIVSHGLTLRVFLMRWYKWTVEQFEGLNNFGNGKMIVMEKGYGGRYSLLVHHSEEELRKFGLTDDMLTDQDCELLEYENNLVGEQVQDTDGIEFNDEGCFSVVHAEYLALLAALDWTVSVGLSLHFDGSDCLAIVNAFSNRSSFLNELGSLLEDLASLMSNFLGVSLIHVRRTANGLHMD</sequence>
<dbReference type="Proteomes" id="UP000596661">
    <property type="component" value="Chromosome 5"/>
</dbReference>
<protein>
    <recommendedName>
        <fullName evidence="1">RNase H type-1 domain-containing protein</fullName>
    </recommendedName>
</protein>
<dbReference type="InterPro" id="IPR052765">
    <property type="entry name" value="PGM-Related"/>
</dbReference>
<proteinExistence type="predicted"/>
<evidence type="ECO:0000259" key="1">
    <source>
        <dbReference type="Pfam" id="PF13456"/>
    </source>
</evidence>
<dbReference type="GO" id="GO:0004523">
    <property type="term" value="F:RNA-DNA hybrid ribonuclease activity"/>
    <property type="evidence" value="ECO:0007669"/>
    <property type="project" value="InterPro"/>
</dbReference>
<dbReference type="PANTHER" id="PTHR46192">
    <property type="entry name" value="BROAD-RANGE ACID PHOSPHATASE DET1"/>
    <property type="match status" value="1"/>
</dbReference>
<dbReference type="Pfam" id="PF13456">
    <property type="entry name" value="RVT_3"/>
    <property type="match status" value="1"/>
</dbReference>
<keyword evidence="3" id="KW-1185">Reference proteome</keyword>
<reference evidence="2" key="1">
    <citation type="submission" date="2018-11" db="EMBL/GenBank/DDBJ databases">
        <authorList>
            <person name="Grassa J C."/>
        </authorList>
    </citation>
    <scope>NUCLEOTIDE SEQUENCE [LARGE SCALE GENOMIC DNA]</scope>
</reference>
<feature type="domain" description="RNase H type-1" evidence="1">
    <location>
        <begin position="101"/>
        <end position="178"/>
    </location>
</feature>
<dbReference type="Gramene" id="evm.model.05.1061">
    <property type="protein sequence ID" value="cds.evm.model.05.1061"/>
    <property type="gene ID" value="evm.TU.05.1061"/>
</dbReference>
<accession>A0A803PJU3</accession>
<evidence type="ECO:0000313" key="3">
    <source>
        <dbReference type="Proteomes" id="UP000596661"/>
    </source>
</evidence>
<dbReference type="SUPFAM" id="SSF53254">
    <property type="entry name" value="Phosphoglycerate mutase-like"/>
    <property type="match status" value="1"/>
</dbReference>
<dbReference type="AlphaFoldDB" id="A0A803PJU3"/>
<dbReference type="GO" id="GO:0003676">
    <property type="term" value="F:nucleic acid binding"/>
    <property type="evidence" value="ECO:0007669"/>
    <property type="project" value="InterPro"/>
</dbReference>